<dbReference type="InterPro" id="IPR046451">
    <property type="entry name" value="HgmA_C"/>
</dbReference>
<dbReference type="STRING" id="3218.A0A2K1J6N3"/>
<dbReference type="CDD" id="cd07000">
    <property type="entry name" value="cupin_HGO_N"/>
    <property type="match status" value="1"/>
</dbReference>
<feature type="binding site" evidence="12">
    <location>
        <position position="379"/>
    </location>
    <ligand>
        <name>homogentisate</name>
        <dbReference type="ChEBI" id="CHEBI:16169"/>
    </ligand>
</feature>
<dbReference type="GO" id="GO:0006559">
    <property type="term" value="P:L-phenylalanine catabolic process"/>
    <property type="evidence" value="ECO:0000318"/>
    <property type="project" value="GO_Central"/>
</dbReference>
<evidence type="ECO:0000256" key="6">
    <source>
        <dbReference type="ARBA" id="ARBA00022878"/>
    </source>
</evidence>
<dbReference type="FunFam" id="2.60.120.10:FF:000034">
    <property type="entry name" value="Homogentisate 1,2-dioxygenase"/>
    <property type="match status" value="1"/>
</dbReference>
<dbReference type="Pfam" id="PF04209">
    <property type="entry name" value="HgmA_C"/>
    <property type="match status" value="1"/>
</dbReference>
<dbReference type="UniPathway" id="UPA00139">
    <property type="reaction ID" value="UER00339"/>
</dbReference>
<dbReference type="Gramene" id="Pp3c16_940V3.4">
    <property type="protein sequence ID" value="Pp3c16_940V3.4"/>
    <property type="gene ID" value="Pp3c16_940"/>
</dbReference>
<feature type="active site" description="Proton acceptor" evidence="11">
    <location>
        <position position="321"/>
    </location>
</feature>
<dbReference type="InterPro" id="IPR011051">
    <property type="entry name" value="RmlC_Cupin_sf"/>
</dbReference>
<keyword evidence="6" id="KW-0828">Tyrosine catabolism</keyword>
<organism evidence="16">
    <name type="scientific">Physcomitrium patens</name>
    <name type="common">Spreading-leaved earth moss</name>
    <name type="synonym">Physcomitrella patens</name>
    <dbReference type="NCBI Taxonomy" id="3218"/>
    <lineage>
        <taxon>Eukaryota</taxon>
        <taxon>Viridiplantae</taxon>
        <taxon>Streptophyta</taxon>
        <taxon>Embryophyta</taxon>
        <taxon>Bryophyta</taxon>
        <taxon>Bryophytina</taxon>
        <taxon>Bryopsida</taxon>
        <taxon>Funariidae</taxon>
        <taxon>Funariales</taxon>
        <taxon>Funariaceae</taxon>
        <taxon>Physcomitrium</taxon>
    </lineage>
</organism>
<dbReference type="EnsemblPlants" id="Pp3c16_940V3.2">
    <property type="protein sequence ID" value="Pp3c16_940V3.2"/>
    <property type="gene ID" value="Pp3c16_940"/>
</dbReference>
<dbReference type="OMA" id="MLPHGPD"/>
<evidence type="ECO:0000256" key="9">
    <source>
        <dbReference type="ARBA" id="ARBA00023004"/>
    </source>
</evidence>
<evidence type="ECO:0000256" key="13">
    <source>
        <dbReference type="SAM" id="MobiDB-lite"/>
    </source>
</evidence>
<keyword evidence="8" id="KW-0560">Oxidoreductase</keyword>
<dbReference type="GO" id="GO:0004411">
    <property type="term" value="F:homogentisate 1,2-dioxygenase activity"/>
    <property type="evidence" value="ECO:0000318"/>
    <property type="project" value="GO_Central"/>
</dbReference>
<dbReference type="EnsemblPlants" id="Pp3c16_940V3.1">
    <property type="protein sequence ID" value="Pp3c16_940V3.1"/>
    <property type="gene ID" value="Pp3c16_940"/>
</dbReference>
<dbReference type="EC" id="1.13.11.5" evidence="4"/>
<sequence length="473" mass="52847">MAIENINSLMEELKVNGDVGNAKRDASFEELDYQRGFCNHFSTEVLKGALPVGQNSPLKCPYGLYAEQISGTAFTVPRNHNQRSWLYRVKPSVTHEPFHPREPTNERLVSDFSSTSAASVTPTQLRWKPPHVPEAETNFIDGLYTICGSGSPFLRHGYSVHMYTANTSMEGCAFANADGDLLIVPQLGRLWIKTEMGRIQVKPGEIVVVQLGIRFAVELPDGPSRGYVVEVFSGHFQLPDLGLIGANGLADPRDFLTPKAWFEEKNWGIGGFTVIHKFGGALFDAKQDFSPFNVVAWHGNYAPYKYNLKNFCPYNTVLFDHSDPCINTVLTVPSERPGVAVVDFVVFPPRWSVAEHTFRPPYFHRNCMSEFMGLIYGVYEGKADGFLPGGASLHNCMSPHGVDTVTYERTICEDPKPSKIPDHALAFMFESSLIPRVTPWALSSPQLDPDYYKCWIGLRSHFDRAKKPEAVES</sequence>
<feature type="domain" description="Homogentisate 1,2-dioxygenase C-terminal" evidence="14">
    <location>
        <begin position="309"/>
        <end position="462"/>
    </location>
</feature>
<dbReference type="InterPro" id="IPR005708">
    <property type="entry name" value="Homogentis_dOase"/>
</dbReference>
<dbReference type="Proteomes" id="UP000006727">
    <property type="component" value="Chromosome 16"/>
</dbReference>
<evidence type="ECO:0000313" key="16">
    <source>
        <dbReference type="EMBL" id="PNR37181.1"/>
    </source>
</evidence>
<dbReference type="EnsemblPlants" id="Pp3c16_940V3.4">
    <property type="protein sequence ID" value="Pp3c16_940V3.4"/>
    <property type="gene ID" value="Pp3c16_940"/>
</dbReference>
<dbReference type="PaxDb" id="3218-PP1S144_86V6.1"/>
<keyword evidence="7" id="KW-0223">Dioxygenase</keyword>
<dbReference type="EMBL" id="ABEU02000016">
    <property type="protein sequence ID" value="PNR37181.1"/>
    <property type="molecule type" value="Genomic_DNA"/>
</dbReference>
<dbReference type="Gramene" id="Pp3c16_940V3.2">
    <property type="protein sequence ID" value="Pp3c16_940V3.2"/>
    <property type="gene ID" value="Pp3c16_940"/>
</dbReference>
<dbReference type="RefSeq" id="XP_024398778.1">
    <property type="nucleotide sequence ID" value="XM_024543010.2"/>
</dbReference>
<evidence type="ECO:0000256" key="7">
    <source>
        <dbReference type="ARBA" id="ARBA00022964"/>
    </source>
</evidence>
<dbReference type="SUPFAM" id="SSF51182">
    <property type="entry name" value="RmlC-like cupins"/>
    <property type="match status" value="1"/>
</dbReference>
<evidence type="ECO:0000259" key="15">
    <source>
        <dbReference type="Pfam" id="PF20510"/>
    </source>
</evidence>
<evidence type="ECO:0000256" key="8">
    <source>
        <dbReference type="ARBA" id="ARBA00023002"/>
    </source>
</evidence>
<feature type="binding site" evidence="12">
    <location>
        <position position="400"/>
    </location>
    <ligand>
        <name>Fe cation</name>
        <dbReference type="ChEBI" id="CHEBI:24875"/>
    </ligand>
</feature>
<dbReference type="PANTHER" id="PTHR11056">
    <property type="entry name" value="HOMOGENTISATE 1,2-DIOXYGENASE"/>
    <property type="match status" value="1"/>
</dbReference>
<gene>
    <name evidence="17" type="primary">LOC112293512</name>
    <name evidence="16" type="ORF">PHYPA_020288</name>
</gene>
<evidence type="ECO:0000256" key="3">
    <source>
        <dbReference type="ARBA" id="ARBA00007757"/>
    </source>
</evidence>
<feature type="binding site" evidence="12">
    <location>
        <position position="364"/>
    </location>
    <ligand>
        <name>Fe cation</name>
        <dbReference type="ChEBI" id="CHEBI:24875"/>
    </ligand>
</feature>
<feature type="compositionally biased region" description="Basic and acidic residues" evidence="13">
    <location>
        <begin position="96"/>
        <end position="109"/>
    </location>
</feature>
<accession>A0A2K1J6N3</accession>
<reference evidence="17" key="3">
    <citation type="submission" date="2020-12" db="UniProtKB">
        <authorList>
            <consortium name="EnsemblPlants"/>
        </authorList>
    </citation>
    <scope>IDENTIFICATION</scope>
</reference>
<feature type="region of interest" description="Disordered" evidence="13">
    <location>
        <begin position="96"/>
        <end position="115"/>
    </location>
</feature>
<dbReference type="InterPro" id="IPR014710">
    <property type="entry name" value="RmlC-like_jellyroll"/>
</dbReference>
<evidence type="ECO:0000256" key="11">
    <source>
        <dbReference type="PIRSR" id="PIRSR605708-1"/>
    </source>
</evidence>
<evidence type="ECO:0000256" key="10">
    <source>
        <dbReference type="ARBA" id="ARBA00023232"/>
    </source>
</evidence>
<comment type="cofactor">
    <cofactor evidence="1 12">
        <name>Fe cation</name>
        <dbReference type="ChEBI" id="CHEBI:24875"/>
    </cofactor>
</comment>
<dbReference type="OrthoDB" id="1689029at2759"/>
<keyword evidence="9 12" id="KW-0408">Iron</keyword>
<name>A0A2K1J6N3_PHYPA</name>
<evidence type="ECO:0000256" key="4">
    <source>
        <dbReference type="ARBA" id="ARBA00013127"/>
    </source>
</evidence>
<reference evidence="16 18" key="1">
    <citation type="journal article" date="2008" name="Science">
        <title>The Physcomitrella genome reveals evolutionary insights into the conquest of land by plants.</title>
        <authorList>
            <person name="Rensing S."/>
            <person name="Lang D."/>
            <person name="Zimmer A."/>
            <person name="Terry A."/>
            <person name="Salamov A."/>
            <person name="Shapiro H."/>
            <person name="Nishiyama T."/>
            <person name="Perroud P.-F."/>
            <person name="Lindquist E."/>
            <person name="Kamisugi Y."/>
            <person name="Tanahashi T."/>
            <person name="Sakakibara K."/>
            <person name="Fujita T."/>
            <person name="Oishi K."/>
            <person name="Shin-I T."/>
            <person name="Kuroki Y."/>
            <person name="Toyoda A."/>
            <person name="Suzuki Y."/>
            <person name="Hashimoto A."/>
            <person name="Yamaguchi K."/>
            <person name="Sugano A."/>
            <person name="Kohara Y."/>
            <person name="Fujiyama A."/>
            <person name="Anterola A."/>
            <person name="Aoki S."/>
            <person name="Ashton N."/>
            <person name="Barbazuk W.B."/>
            <person name="Barker E."/>
            <person name="Bennetzen J."/>
            <person name="Bezanilla M."/>
            <person name="Blankenship R."/>
            <person name="Cho S.H."/>
            <person name="Dutcher S."/>
            <person name="Estelle M."/>
            <person name="Fawcett J.A."/>
            <person name="Gundlach H."/>
            <person name="Hanada K."/>
            <person name="Heyl A."/>
            <person name="Hicks K.A."/>
            <person name="Hugh J."/>
            <person name="Lohr M."/>
            <person name="Mayer K."/>
            <person name="Melkozernov A."/>
            <person name="Murata T."/>
            <person name="Nelson D."/>
            <person name="Pils B."/>
            <person name="Prigge M."/>
            <person name="Reiss B."/>
            <person name="Renner T."/>
            <person name="Rombauts S."/>
            <person name="Rushton P."/>
            <person name="Sanderfoot A."/>
            <person name="Schween G."/>
            <person name="Shiu S.-H."/>
            <person name="Stueber K."/>
            <person name="Theodoulou F.L."/>
            <person name="Tu H."/>
            <person name="Van de Peer Y."/>
            <person name="Verrier P.J."/>
            <person name="Waters E."/>
            <person name="Wood A."/>
            <person name="Yang L."/>
            <person name="Cove D."/>
            <person name="Cuming A."/>
            <person name="Hasebe M."/>
            <person name="Lucas S."/>
            <person name="Mishler D.B."/>
            <person name="Reski R."/>
            <person name="Grigoriev I."/>
            <person name="Quatrano R.S."/>
            <person name="Boore J.L."/>
        </authorList>
    </citation>
    <scope>NUCLEOTIDE SEQUENCE [LARGE SCALE GENOMIC DNA]</scope>
    <source>
        <strain evidence="17 18">cv. Gransden 2004</strain>
    </source>
</reference>
<evidence type="ECO:0000256" key="5">
    <source>
        <dbReference type="ARBA" id="ARBA00022723"/>
    </source>
</evidence>
<dbReference type="NCBIfam" id="TIGR01015">
    <property type="entry name" value="hmgA"/>
    <property type="match status" value="1"/>
</dbReference>
<dbReference type="Gramene" id="Pp3c16_940V3.3">
    <property type="protein sequence ID" value="Pp3c16_940V3.3"/>
    <property type="gene ID" value="Pp3c16_940"/>
</dbReference>
<evidence type="ECO:0000313" key="17">
    <source>
        <dbReference type="EnsemblPlants" id="Pp3c16_940V3.1"/>
    </source>
</evidence>
<keyword evidence="18" id="KW-1185">Reference proteome</keyword>
<dbReference type="GO" id="GO:0046872">
    <property type="term" value="F:metal ion binding"/>
    <property type="evidence" value="ECO:0007669"/>
    <property type="project" value="UniProtKB-KW"/>
</dbReference>
<feature type="binding site" evidence="12">
    <location>
        <position position="400"/>
    </location>
    <ligand>
        <name>homogentisate</name>
        <dbReference type="ChEBI" id="CHEBI:16169"/>
    </ligand>
</feature>
<evidence type="ECO:0000256" key="12">
    <source>
        <dbReference type="PIRSR" id="PIRSR605708-2"/>
    </source>
</evidence>
<feature type="domain" description="Homogentisate 1,2-dioxygenase N-terminal" evidence="15">
    <location>
        <begin position="33"/>
        <end position="308"/>
    </location>
</feature>
<evidence type="ECO:0000259" key="14">
    <source>
        <dbReference type="Pfam" id="PF04209"/>
    </source>
</evidence>
<dbReference type="PANTHER" id="PTHR11056:SF0">
    <property type="entry name" value="HOMOGENTISATE 1,2-DIOXYGENASE"/>
    <property type="match status" value="1"/>
</dbReference>
<dbReference type="Gramene" id="Pp3c16_940V3.1">
    <property type="protein sequence ID" value="Pp3c16_940V3.1"/>
    <property type="gene ID" value="Pp3c16_940"/>
</dbReference>
<comment type="pathway">
    <text evidence="2">Amino-acid degradation; L-phenylalanine degradation; acetoacetate and fumarate from L-phenylalanine: step 4/6.</text>
</comment>
<feature type="binding site" evidence="12">
    <location>
        <position position="370"/>
    </location>
    <ligand>
        <name>Fe cation</name>
        <dbReference type="ChEBI" id="CHEBI:24875"/>
    </ligand>
</feature>
<evidence type="ECO:0000256" key="1">
    <source>
        <dbReference type="ARBA" id="ARBA00001962"/>
    </source>
</evidence>
<evidence type="ECO:0000256" key="2">
    <source>
        <dbReference type="ARBA" id="ARBA00004704"/>
    </source>
</evidence>
<dbReference type="EnsemblPlants" id="Pp3c16_940V3.3">
    <property type="protein sequence ID" value="Pp3c16_940V3.3"/>
    <property type="gene ID" value="Pp3c16_940"/>
</dbReference>
<proteinExistence type="inferred from homology"/>
<dbReference type="Gene3D" id="2.60.120.10">
    <property type="entry name" value="Jelly Rolls"/>
    <property type="match status" value="1"/>
</dbReference>
<protein>
    <recommendedName>
        <fullName evidence="4">homogentisate 1,2-dioxygenase</fullName>
        <ecNumber evidence="4">1.13.11.5</ecNumber>
    </recommendedName>
</protein>
<dbReference type="GO" id="GO:0006572">
    <property type="term" value="P:L-tyrosine catabolic process"/>
    <property type="evidence" value="ECO:0007669"/>
    <property type="project" value="UniProtKB-KW"/>
</dbReference>
<keyword evidence="10" id="KW-0585">Phenylalanine catabolism</keyword>
<dbReference type="Pfam" id="PF20510">
    <property type="entry name" value="HgmA_N"/>
    <property type="match status" value="1"/>
</dbReference>
<reference evidence="16 18" key="2">
    <citation type="journal article" date="2018" name="Plant J.">
        <title>The Physcomitrella patens chromosome-scale assembly reveals moss genome structure and evolution.</title>
        <authorList>
            <person name="Lang D."/>
            <person name="Ullrich K.K."/>
            <person name="Murat F."/>
            <person name="Fuchs J."/>
            <person name="Jenkins J."/>
            <person name="Haas F.B."/>
            <person name="Piednoel M."/>
            <person name="Gundlach H."/>
            <person name="Van Bel M."/>
            <person name="Meyberg R."/>
            <person name="Vives C."/>
            <person name="Morata J."/>
            <person name="Symeonidi A."/>
            <person name="Hiss M."/>
            <person name="Muchero W."/>
            <person name="Kamisugi Y."/>
            <person name="Saleh O."/>
            <person name="Blanc G."/>
            <person name="Decker E.L."/>
            <person name="van Gessel N."/>
            <person name="Grimwood J."/>
            <person name="Hayes R.D."/>
            <person name="Graham S.W."/>
            <person name="Gunter L.E."/>
            <person name="McDaniel S.F."/>
            <person name="Hoernstein S.N.W."/>
            <person name="Larsson A."/>
            <person name="Li F.W."/>
            <person name="Perroud P.F."/>
            <person name="Phillips J."/>
            <person name="Ranjan P."/>
            <person name="Rokshar D.S."/>
            <person name="Rothfels C.J."/>
            <person name="Schneider L."/>
            <person name="Shu S."/>
            <person name="Stevenson D.W."/>
            <person name="Thummler F."/>
            <person name="Tillich M."/>
            <person name="Villarreal Aguilar J.C."/>
            <person name="Widiez T."/>
            <person name="Wong G.K."/>
            <person name="Wymore A."/>
            <person name="Zhang Y."/>
            <person name="Zimmer A.D."/>
            <person name="Quatrano R.S."/>
            <person name="Mayer K.F.X."/>
            <person name="Goodstein D."/>
            <person name="Casacuberta J.M."/>
            <person name="Vandepoele K."/>
            <person name="Reski R."/>
            <person name="Cuming A.C."/>
            <person name="Tuskan G.A."/>
            <person name="Maumus F."/>
            <person name="Salse J."/>
            <person name="Schmutz J."/>
            <person name="Rensing S.A."/>
        </authorList>
    </citation>
    <scope>NUCLEOTIDE SEQUENCE [LARGE SCALE GENOMIC DNA]</scope>
    <source>
        <strain evidence="17 18">cv. Gransden 2004</strain>
    </source>
</reference>
<evidence type="ECO:0000313" key="18">
    <source>
        <dbReference type="Proteomes" id="UP000006727"/>
    </source>
</evidence>
<dbReference type="KEGG" id="ppp:112293512"/>
<dbReference type="AlphaFoldDB" id="A0A2K1J6N3"/>
<dbReference type="GeneID" id="112293512"/>
<keyword evidence="5 12" id="KW-0479">Metal-binding</keyword>
<comment type="similarity">
    <text evidence="3">Belongs to the homogentisate dioxygenase family.</text>
</comment>
<dbReference type="FunCoup" id="A0A2K1J6N3">
    <property type="interactions" value="348"/>
</dbReference>
<dbReference type="InterPro" id="IPR046452">
    <property type="entry name" value="HgmA_N"/>
</dbReference>